<evidence type="ECO:0000313" key="2">
    <source>
        <dbReference type="Proteomes" id="UP001057402"/>
    </source>
</evidence>
<keyword evidence="2" id="KW-1185">Reference proteome</keyword>
<gene>
    <name evidence="1" type="ORF">MLD38_003558</name>
</gene>
<sequence>MRCNKTAAAFSLFIDEPLQISSTRTGTALATPIAVLPSELLASIANTAKASSTIQLTAQFRELEMVMSVLRDDPSLIGVTTPHDRQSFASCRCGQRPDRVRLSLCLRVMHGRTSCVEKRLGAGTNVRVFDSLHGRTCLHYTAYYGHSECLKAILSSARSSRVATSWFVLSNPLAEYFESPHILKIRTGCLFRGSRFVNIRDGKGATSLHLAAHQRRPDSLQGFSHGELLRNWCFLSKGTREALLSILRPGEGISIAYASYWHGVQTG</sequence>
<protein>
    <submittedName>
        <fullName evidence="1">Uncharacterized protein</fullName>
    </submittedName>
</protein>
<dbReference type="EMBL" id="CM042881">
    <property type="protein sequence ID" value="KAI4385545.1"/>
    <property type="molecule type" value="Genomic_DNA"/>
</dbReference>
<reference evidence="2" key="1">
    <citation type="journal article" date="2023" name="Front. Plant Sci.">
        <title>Chromosomal-level genome assembly of Melastoma candidum provides insights into trichome evolution.</title>
        <authorList>
            <person name="Zhong Y."/>
            <person name="Wu W."/>
            <person name="Sun C."/>
            <person name="Zou P."/>
            <person name="Liu Y."/>
            <person name="Dai S."/>
            <person name="Zhou R."/>
        </authorList>
    </citation>
    <scope>NUCLEOTIDE SEQUENCE [LARGE SCALE GENOMIC DNA]</scope>
</reference>
<dbReference type="Proteomes" id="UP001057402">
    <property type="component" value="Chromosome 2"/>
</dbReference>
<comment type="caution">
    <text evidence="1">The sequence shown here is derived from an EMBL/GenBank/DDBJ whole genome shotgun (WGS) entry which is preliminary data.</text>
</comment>
<organism evidence="1 2">
    <name type="scientific">Melastoma candidum</name>
    <dbReference type="NCBI Taxonomy" id="119954"/>
    <lineage>
        <taxon>Eukaryota</taxon>
        <taxon>Viridiplantae</taxon>
        <taxon>Streptophyta</taxon>
        <taxon>Embryophyta</taxon>
        <taxon>Tracheophyta</taxon>
        <taxon>Spermatophyta</taxon>
        <taxon>Magnoliopsida</taxon>
        <taxon>eudicotyledons</taxon>
        <taxon>Gunneridae</taxon>
        <taxon>Pentapetalae</taxon>
        <taxon>rosids</taxon>
        <taxon>malvids</taxon>
        <taxon>Myrtales</taxon>
        <taxon>Melastomataceae</taxon>
        <taxon>Melastomatoideae</taxon>
        <taxon>Melastomateae</taxon>
        <taxon>Melastoma</taxon>
    </lineage>
</organism>
<proteinExistence type="predicted"/>
<name>A0ACB9S2F6_9MYRT</name>
<accession>A0ACB9S2F6</accession>
<evidence type="ECO:0000313" key="1">
    <source>
        <dbReference type="EMBL" id="KAI4385545.1"/>
    </source>
</evidence>